<dbReference type="SUPFAM" id="SSF55729">
    <property type="entry name" value="Acyl-CoA N-acyltransferases (Nat)"/>
    <property type="match status" value="1"/>
</dbReference>
<protein>
    <submittedName>
        <fullName evidence="2">GNAT family N-acetyltransferase</fullName>
    </submittedName>
</protein>
<accession>A0ABZ0JZI7</accession>
<organism evidence="2 3">
    <name type="scientific">Shewanella youngdeokensis</name>
    <dbReference type="NCBI Taxonomy" id="2999068"/>
    <lineage>
        <taxon>Bacteria</taxon>
        <taxon>Pseudomonadati</taxon>
        <taxon>Pseudomonadota</taxon>
        <taxon>Gammaproteobacteria</taxon>
        <taxon>Alteromonadales</taxon>
        <taxon>Shewanellaceae</taxon>
        <taxon>Shewanella</taxon>
    </lineage>
</organism>
<keyword evidence="3" id="KW-1185">Reference proteome</keyword>
<gene>
    <name evidence="2" type="ORF">RGE70_02500</name>
</gene>
<dbReference type="Pfam" id="PF13508">
    <property type="entry name" value="Acetyltransf_7"/>
    <property type="match status" value="1"/>
</dbReference>
<evidence type="ECO:0000313" key="3">
    <source>
        <dbReference type="Proteomes" id="UP001529491"/>
    </source>
</evidence>
<sequence>MQITWVDASQRQEVKLFYRQHMPYARLLQKESIGVLTHKHQIIASARIRPIGQLQILTGMLVHPDYRGQGIAHQLMQQLKPTISHGNTYLFALPHLAAFYVQHGFSAINCAPNDIEQLFKKYQTKDKPLVLMGLPCLS</sequence>
<dbReference type="InterPro" id="IPR016181">
    <property type="entry name" value="Acyl_CoA_acyltransferase"/>
</dbReference>
<reference evidence="2 3" key="1">
    <citation type="submission" date="2023-10" db="EMBL/GenBank/DDBJ databases">
        <title>Complete genome sequence of Shewanella sp. DAU334.</title>
        <authorList>
            <person name="Lee Y.-S."/>
            <person name="Jeong H.-R."/>
            <person name="Hwang E.-J."/>
            <person name="Choi Y.-L."/>
            <person name="Kim G.-D."/>
        </authorList>
    </citation>
    <scope>NUCLEOTIDE SEQUENCE [LARGE SCALE GENOMIC DNA]</scope>
    <source>
        <strain evidence="2 3">DAU334</strain>
    </source>
</reference>
<dbReference type="Gene3D" id="3.40.630.30">
    <property type="match status" value="1"/>
</dbReference>
<dbReference type="RefSeq" id="WP_310469981.1">
    <property type="nucleotide sequence ID" value="NZ_CP136522.1"/>
</dbReference>
<dbReference type="Proteomes" id="UP001529491">
    <property type="component" value="Chromosome"/>
</dbReference>
<evidence type="ECO:0000259" key="1">
    <source>
        <dbReference type="PROSITE" id="PS51186"/>
    </source>
</evidence>
<name>A0ABZ0JZI7_9GAMM</name>
<evidence type="ECO:0000313" key="2">
    <source>
        <dbReference type="EMBL" id="WOT05719.1"/>
    </source>
</evidence>
<feature type="domain" description="N-acetyltransferase" evidence="1">
    <location>
        <begin position="1"/>
        <end position="137"/>
    </location>
</feature>
<dbReference type="EMBL" id="CP136522">
    <property type="protein sequence ID" value="WOT05719.1"/>
    <property type="molecule type" value="Genomic_DNA"/>
</dbReference>
<proteinExistence type="predicted"/>
<dbReference type="CDD" id="cd04301">
    <property type="entry name" value="NAT_SF"/>
    <property type="match status" value="1"/>
</dbReference>
<dbReference type="InterPro" id="IPR000182">
    <property type="entry name" value="GNAT_dom"/>
</dbReference>
<dbReference type="PROSITE" id="PS51186">
    <property type="entry name" value="GNAT"/>
    <property type="match status" value="1"/>
</dbReference>